<dbReference type="Proteomes" id="UP000218231">
    <property type="component" value="Unassembled WGS sequence"/>
</dbReference>
<evidence type="ECO:0000256" key="2">
    <source>
        <dbReference type="ARBA" id="ARBA00022670"/>
    </source>
</evidence>
<dbReference type="EMBL" id="LIAE01007511">
    <property type="protein sequence ID" value="PAV78826.1"/>
    <property type="molecule type" value="Genomic_DNA"/>
</dbReference>
<dbReference type="FunFam" id="3.90.70.10:FF:000031">
    <property type="entry name" value="Cathepsin B"/>
    <property type="match status" value="1"/>
</dbReference>
<keyword evidence="7" id="KW-1015">Disulfide bond</keyword>
<evidence type="ECO:0000256" key="6">
    <source>
        <dbReference type="ARBA" id="ARBA00023145"/>
    </source>
</evidence>
<dbReference type="STRING" id="2018661.A0A2A2KXV5"/>
<dbReference type="InterPro" id="IPR025660">
    <property type="entry name" value="Pept_his_AS"/>
</dbReference>
<keyword evidence="2" id="KW-0645">Protease</keyword>
<dbReference type="PANTHER" id="PTHR12411">
    <property type="entry name" value="CYSTEINE PROTEASE FAMILY C1-RELATED"/>
    <property type="match status" value="1"/>
</dbReference>
<dbReference type="InterPro" id="IPR000668">
    <property type="entry name" value="Peptidase_C1A_C"/>
</dbReference>
<dbReference type="PROSITE" id="PS00139">
    <property type="entry name" value="THIOL_PROTEASE_CYS"/>
    <property type="match status" value="2"/>
</dbReference>
<dbReference type="InterPro" id="IPR000169">
    <property type="entry name" value="Pept_cys_AS"/>
</dbReference>
<evidence type="ECO:0000256" key="5">
    <source>
        <dbReference type="ARBA" id="ARBA00022807"/>
    </source>
</evidence>
<keyword evidence="3" id="KW-0732">Signal</keyword>
<dbReference type="SMART" id="SM00645">
    <property type="entry name" value="Pept_C1"/>
    <property type="match status" value="2"/>
</dbReference>
<dbReference type="OrthoDB" id="640249at2759"/>
<dbReference type="GO" id="GO:0006508">
    <property type="term" value="P:proteolysis"/>
    <property type="evidence" value="ECO:0007669"/>
    <property type="project" value="UniProtKB-KW"/>
</dbReference>
<reference evidence="9 10" key="1">
    <citation type="journal article" date="2017" name="Curr. Biol.">
        <title>Genome architecture and evolution of a unichromosomal asexual nematode.</title>
        <authorList>
            <person name="Fradin H."/>
            <person name="Zegar C."/>
            <person name="Gutwein M."/>
            <person name="Lucas J."/>
            <person name="Kovtun M."/>
            <person name="Corcoran D."/>
            <person name="Baugh L.R."/>
            <person name="Kiontke K."/>
            <person name="Gunsalus K."/>
            <person name="Fitch D.H."/>
            <person name="Piano F."/>
        </authorList>
    </citation>
    <scope>NUCLEOTIDE SEQUENCE [LARGE SCALE GENOMIC DNA]</scope>
    <source>
        <strain evidence="9">PF1309</strain>
    </source>
</reference>
<keyword evidence="6" id="KW-0865">Zymogen</keyword>
<evidence type="ECO:0000313" key="10">
    <source>
        <dbReference type="Proteomes" id="UP000218231"/>
    </source>
</evidence>
<evidence type="ECO:0000259" key="8">
    <source>
        <dbReference type="SMART" id="SM00645"/>
    </source>
</evidence>
<feature type="domain" description="Peptidase C1A papain C-terminal" evidence="8">
    <location>
        <begin position="350"/>
        <end position="589"/>
    </location>
</feature>
<comment type="caution">
    <text evidence="9">The sequence shown here is derived from an EMBL/GenBank/DDBJ whole genome shotgun (WGS) entry which is preliminary data.</text>
</comment>
<evidence type="ECO:0000256" key="1">
    <source>
        <dbReference type="ARBA" id="ARBA00008455"/>
    </source>
</evidence>
<dbReference type="InterPro" id="IPR013128">
    <property type="entry name" value="Peptidase_C1A"/>
</dbReference>
<accession>A0A2A2KXV5</accession>
<keyword evidence="4" id="KW-0378">Hydrolase</keyword>
<comment type="similarity">
    <text evidence="1">Belongs to the peptidase C1 family.</text>
</comment>
<dbReference type="GO" id="GO:0008234">
    <property type="term" value="F:cysteine-type peptidase activity"/>
    <property type="evidence" value="ECO:0007669"/>
    <property type="project" value="UniProtKB-KW"/>
</dbReference>
<feature type="domain" description="Peptidase C1A papain C-terminal" evidence="8">
    <location>
        <begin position="89"/>
        <end position="264"/>
    </location>
</feature>
<evidence type="ECO:0000256" key="3">
    <source>
        <dbReference type="ARBA" id="ARBA00022729"/>
    </source>
</evidence>
<name>A0A2A2KXV5_9BILA</name>
<keyword evidence="10" id="KW-1185">Reference proteome</keyword>
<proteinExistence type="inferred from homology"/>
<dbReference type="Pfam" id="PF00112">
    <property type="entry name" value="Peptidase_C1"/>
    <property type="match status" value="3"/>
</dbReference>
<evidence type="ECO:0000256" key="4">
    <source>
        <dbReference type="ARBA" id="ARBA00022801"/>
    </source>
</evidence>
<dbReference type="InterPro" id="IPR038765">
    <property type="entry name" value="Papain-like_cys_pep_sf"/>
</dbReference>
<gene>
    <name evidence="9" type="ORF">WR25_07635</name>
</gene>
<protein>
    <recommendedName>
        <fullName evidence="8">Peptidase C1A papain C-terminal domain-containing protein</fullName>
    </recommendedName>
</protein>
<evidence type="ECO:0000256" key="7">
    <source>
        <dbReference type="ARBA" id="ARBA00023157"/>
    </source>
</evidence>
<dbReference type="CDD" id="cd02620">
    <property type="entry name" value="Peptidase_C1A_CathepsinB"/>
    <property type="match status" value="1"/>
</dbReference>
<dbReference type="SUPFAM" id="SSF54001">
    <property type="entry name" value="Cysteine proteinases"/>
    <property type="match status" value="2"/>
</dbReference>
<dbReference type="AlphaFoldDB" id="A0A2A2KXV5"/>
<keyword evidence="5" id="KW-0788">Thiol protease</keyword>
<organism evidence="9 10">
    <name type="scientific">Diploscapter pachys</name>
    <dbReference type="NCBI Taxonomy" id="2018661"/>
    <lineage>
        <taxon>Eukaryota</taxon>
        <taxon>Metazoa</taxon>
        <taxon>Ecdysozoa</taxon>
        <taxon>Nematoda</taxon>
        <taxon>Chromadorea</taxon>
        <taxon>Rhabditida</taxon>
        <taxon>Rhabditina</taxon>
        <taxon>Rhabditomorpha</taxon>
        <taxon>Rhabditoidea</taxon>
        <taxon>Rhabditidae</taxon>
        <taxon>Diploscapter</taxon>
    </lineage>
</organism>
<evidence type="ECO:0000313" key="9">
    <source>
        <dbReference type="EMBL" id="PAV78826.1"/>
    </source>
</evidence>
<dbReference type="PROSITE" id="PS00639">
    <property type="entry name" value="THIOL_PROTEASE_HIS"/>
    <property type="match status" value="2"/>
</dbReference>
<dbReference type="Gene3D" id="3.90.70.10">
    <property type="entry name" value="Cysteine proteinases"/>
    <property type="match status" value="3"/>
</dbReference>
<dbReference type="PRINTS" id="PR00705">
    <property type="entry name" value="PAPAIN"/>
</dbReference>
<sequence>MLRFKNTNFFITQTYKIQKFVLLLFVVAASAFVAQKRVISPELEQLTGSELVDYVNQHQTSWKAKLSSAFNTLTLEERKRIMGVKSIEVPAEYRISHIRDQSACGSCWAMSSAEAMSDRLCIFSNGQIQCEHHYHNETHYKNCPLIPTHLEPKCVHECEAGQSAYAVSKQVADIQKELMTNGPIVLAYNIYEDFEHYAGGIYVHQGGRLMGGHAVKLVGWGTENGTPFWRIANSWNTDWGENGFFRILRGVDECGIEKVVLLCLVAACSALVLPQSRKISPELQKLTGLDLVNYINNNQKLWTAKLSAKFAHMTEAGKKRLINGVKMIEVPPTDREINEMTHPEIPDDTIPDTFDATQQWANCPNIAHIRDQSACGSCWAISGAEAMSDRICIATNGATQVSISADDIMACCGFVCGDGCNGGYPIEAWRTWVSRGYVTGGDYGSNQGCKPYPFAQCEHHTNGSHYKPCPADIYPTDKCSTQCEDGKSAYAVSKKVTEIQKELMTNGPIELAYSVYEDFEHYTGGIYTHTAGNYLGGHAVKLVGWGTENGTPFWRIANSWNTDWGENGFFRIIRGVNECGIESGAVAGLPKV</sequence>